<keyword evidence="2" id="KW-1185">Reference proteome</keyword>
<sequence length="322" mass="36333">MIGDDYGIRDLTFIIVRRGGQRWLEWDRMSVDLQKSLTDTVHSAHLTNAHFLHISCIPRSVFANSHLKHLQLKAGGWKPSQRFMQALRTKIIMPPTPDLAPQLESFRTDHSHPIEYFEPELDSSVSSSESPFSHLSTLASSVLAPQDFLDCTKTLERAAHAIKNLHLTFSLQIYEPSKSLDFELFPELRDLEILYLGGPLFGPFEDGICHILRLLDCPSTSNKLSSIRLIVKLSGIYYYPRDGSFSPAGSTISTDWRALDSLLSGPKYSSVQTLLFLFRIEFIDKPIIPSEDIFITGAVDRFNLIFPKALKSGRLKIIVEVG</sequence>
<evidence type="ECO:0000313" key="1">
    <source>
        <dbReference type="EMBL" id="KDR77084.1"/>
    </source>
</evidence>
<evidence type="ECO:0000313" key="2">
    <source>
        <dbReference type="Proteomes" id="UP000027222"/>
    </source>
</evidence>
<protein>
    <submittedName>
        <fullName evidence="1">Uncharacterized protein</fullName>
    </submittedName>
</protein>
<proteinExistence type="predicted"/>
<dbReference type="HOGENOM" id="CLU_050558_0_0_1"/>
<dbReference type="EMBL" id="KL142377">
    <property type="protein sequence ID" value="KDR77084.1"/>
    <property type="molecule type" value="Genomic_DNA"/>
</dbReference>
<gene>
    <name evidence="1" type="ORF">GALMADRAFT_246275</name>
</gene>
<name>A0A067TB21_GALM3</name>
<reference evidence="2" key="1">
    <citation type="journal article" date="2014" name="Proc. Natl. Acad. Sci. U.S.A.">
        <title>Extensive sampling of basidiomycete genomes demonstrates inadequacy of the white-rot/brown-rot paradigm for wood decay fungi.</title>
        <authorList>
            <person name="Riley R."/>
            <person name="Salamov A.A."/>
            <person name="Brown D.W."/>
            <person name="Nagy L.G."/>
            <person name="Floudas D."/>
            <person name="Held B.W."/>
            <person name="Levasseur A."/>
            <person name="Lombard V."/>
            <person name="Morin E."/>
            <person name="Otillar R."/>
            <person name="Lindquist E.A."/>
            <person name="Sun H."/>
            <person name="LaButti K.M."/>
            <person name="Schmutz J."/>
            <person name="Jabbour D."/>
            <person name="Luo H."/>
            <person name="Baker S.E."/>
            <person name="Pisabarro A.G."/>
            <person name="Walton J.D."/>
            <person name="Blanchette R.A."/>
            <person name="Henrissat B."/>
            <person name="Martin F."/>
            <person name="Cullen D."/>
            <person name="Hibbett D.S."/>
            <person name="Grigoriev I.V."/>
        </authorList>
    </citation>
    <scope>NUCLEOTIDE SEQUENCE [LARGE SCALE GENOMIC DNA]</scope>
    <source>
        <strain evidence="2">CBS 339.88</strain>
    </source>
</reference>
<dbReference type="AlphaFoldDB" id="A0A067TB21"/>
<organism evidence="1 2">
    <name type="scientific">Galerina marginata (strain CBS 339.88)</name>
    <dbReference type="NCBI Taxonomy" id="685588"/>
    <lineage>
        <taxon>Eukaryota</taxon>
        <taxon>Fungi</taxon>
        <taxon>Dikarya</taxon>
        <taxon>Basidiomycota</taxon>
        <taxon>Agaricomycotina</taxon>
        <taxon>Agaricomycetes</taxon>
        <taxon>Agaricomycetidae</taxon>
        <taxon>Agaricales</taxon>
        <taxon>Agaricineae</taxon>
        <taxon>Strophariaceae</taxon>
        <taxon>Galerina</taxon>
    </lineage>
</organism>
<accession>A0A067TB21</accession>
<dbReference type="Proteomes" id="UP000027222">
    <property type="component" value="Unassembled WGS sequence"/>
</dbReference>